<dbReference type="Gene3D" id="3.40.50.1820">
    <property type="entry name" value="alpha/beta hydrolase"/>
    <property type="match status" value="1"/>
</dbReference>
<protein>
    <submittedName>
        <fullName evidence="2">Alpha/beta hydrolase</fullName>
    </submittedName>
</protein>
<keyword evidence="2" id="KW-0378">Hydrolase</keyword>
<comment type="caution">
    <text evidence="2">The sequence shown here is derived from an EMBL/GenBank/DDBJ whole genome shotgun (WGS) entry which is preliminary data.</text>
</comment>
<evidence type="ECO:0000313" key="3">
    <source>
        <dbReference type="Proteomes" id="UP000664122"/>
    </source>
</evidence>
<dbReference type="AlphaFoldDB" id="A0A939FUV4"/>
<evidence type="ECO:0000259" key="1">
    <source>
        <dbReference type="Pfam" id="PF07859"/>
    </source>
</evidence>
<dbReference type="PANTHER" id="PTHR23025">
    <property type="entry name" value="TRIACYLGLYCEROL LIPASE"/>
    <property type="match status" value="1"/>
</dbReference>
<name>A0A939FUV4_9HYPH</name>
<dbReference type="GO" id="GO:0004771">
    <property type="term" value="F:sterol ester esterase activity"/>
    <property type="evidence" value="ECO:0007669"/>
    <property type="project" value="TreeGrafter"/>
</dbReference>
<dbReference type="GO" id="GO:0019433">
    <property type="term" value="P:triglyceride catabolic process"/>
    <property type="evidence" value="ECO:0007669"/>
    <property type="project" value="TreeGrafter"/>
</dbReference>
<dbReference type="RefSeq" id="WP_207256718.1">
    <property type="nucleotide sequence ID" value="NZ_JAFMPP010000003.1"/>
</dbReference>
<dbReference type="GO" id="GO:0004806">
    <property type="term" value="F:triacylglycerol lipase activity"/>
    <property type="evidence" value="ECO:0007669"/>
    <property type="project" value="TreeGrafter"/>
</dbReference>
<dbReference type="PANTHER" id="PTHR23025:SF4">
    <property type="entry name" value="ALPHA_BETA HYDROLASE FOLD-3 DOMAIN-CONTAINING PROTEIN"/>
    <property type="match status" value="1"/>
</dbReference>
<dbReference type="Proteomes" id="UP000664122">
    <property type="component" value="Unassembled WGS sequence"/>
</dbReference>
<accession>A0A939FUV4</accession>
<dbReference type="EMBL" id="JAFMPP010000003">
    <property type="protein sequence ID" value="MBO0661947.1"/>
    <property type="molecule type" value="Genomic_DNA"/>
</dbReference>
<dbReference type="GO" id="GO:0005829">
    <property type="term" value="C:cytosol"/>
    <property type="evidence" value="ECO:0007669"/>
    <property type="project" value="TreeGrafter"/>
</dbReference>
<gene>
    <name evidence="2" type="ORF">J1C48_05110</name>
</gene>
<reference evidence="2" key="1">
    <citation type="submission" date="2021-03" db="EMBL/GenBank/DDBJ databases">
        <title>Whole genome sequence of Jiella sp. CQZ9-1.</title>
        <authorList>
            <person name="Tuo L."/>
        </authorList>
    </citation>
    <scope>NUCLEOTIDE SEQUENCE</scope>
    <source>
        <strain evidence="2">CQZ9-1</strain>
    </source>
</reference>
<dbReference type="Pfam" id="PF07859">
    <property type="entry name" value="Abhydrolase_3"/>
    <property type="match status" value="1"/>
</dbReference>
<organism evidence="2 3">
    <name type="scientific">Jiella flava</name>
    <dbReference type="NCBI Taxonomy" id="2816857"/>
    <lineage>
        <taxon>Bacteria</taxon>
        <taxon>Pseudomonadati</taxon>
        <taxon>Pseudomonadota</taxon>
        <taxon>Alphaproteobacteria</taxon>
        <taxon>Hyphomicrobiales</taxon>
        <taxon>Aurantimonadaceae</taxon>
        <taxon>Jiella</taxon>
    </lineage>
</organism>
<dbReference type="InterPro" id="IPR013094">
    <property type="entry name" value="AB_hydrolase_3"/>
</dbReference>
<sequence length="321" mass="33841">MLSPDAQTVLDDLARKKAVQVEPRDPAQTLAQARAMTGSLADYSGEPPADIRSEMIEVDGPVGPIPVRLYRPADGGRAMLVWYHGGGAMAGSLASHDVAMRQLTQATGRLVASIDYRLAPEHISPAPQEDCIAATKALMAKAKDFGCDPARVAIGGDSIGGLFAAVVALSLRDASAALPAALVMLYPNTDLRPDRPFASLKTESGHVMTEASLAYENGLFVPDPAARARPEVSPLLAPDLSGLPATLIVTCEHDPLRDEGEAFAARLIEAGIAVEARRIDGTIHGILQMAGWIQAGSHLRLAISEFLARSCHESPLSCSMP</sequence>
<dbReference type="InterPro" id="IPR029058">
    <property type="entry name" value="AB_hydrolase_fold"/>
</dbReference>
<keyword evidence="3" id="KW-1185">Reference proteome</keyword>
<evidence type="ECO:0000313" key="2">
    <source>
        <dbReference type="EMBL" id="MBO0661947.1"/>
    </source>
</evidence>
<feature type="domain" description="Alpha/beta hydrolase fold-3" evidence="1">
    <location>
        <begin position="80"/>
        <end position="287"/>
    </location>
</feature>
<dbReference type="SUPFAM" id="SSF53474">
    <property type="entry name" value="alpha/beta-Hydrolases"/>
    <property type="match status" value="1"/>
</dbReference>
<proteinExistence type="predicted"/>